<sequence>MNKFYLATIRIISVPILVASLVFVGIPFGPKNMSPLSVNDAQAATSIKEGTFVKNTATGNQAVTGVGFQPKAIIFFWTRQAVAGFSAFRSNGVGFATGVANQRAVAVAENDNAATSNSGRYRSEANTILMLSSGTPVLGARAAFVSFDADGFTVNWAVNEARSDIIHYLAIGGADITNATASTFTLATGTGNQAVNTVGFQPSFVMFLWGFTEALDTASAGLEMGMGFAQGPTQQASIMNVSRDGRASNDFKYSQQRTDNSILLTNLAGAQDALASFVSMDASGFTVNKSNAPAANTPVFFLALRGGQYNVGSFNQPVATGAQTVSAPGFQPIGLMFSSFNRAASTTLAQEAEVSLGSATASTARSNIWAESRTIDPSDTNTYENTTSVLTLATGPGTIDAQADFSAFTATGFTLNWTTVDATARQIIYVAIGHTPVPNWAQNYFRFYVANDALTPTDPWPAGAVDTGENAEITIVDMPPASGEIVRIRMSLRVSIANASASAQDFKLQFGQRSTTCSAIGAWTDFGAPGSAAIWRGFNATPVDGAALSGDPPIVGDLKLSVSDRAGTYEEANNTALNPFAIAAGEDVEYDWVVQDNGAVAQAPYCFRMVKSAGTLLDSYVFYPVITASGYRPQSQNWRWYDDEINETPTIALAAENIAPINIIDQNILKLRVTIKDTAGVAGPNVKMKLQFSEYSDFSSSVADVVEQGSCTGGSLWCYADGGGVDNALITTATLSDAGACSGGAGIGCGTHNESGTSASALAPQASAAVEFEFTIRHAGARANTVYFFRPFFVGNGIPAPFGAGKAYPSVSTEGAALTFTVSGLPSGTATEGITTNVATTPASVAFGTLSFGTIIQGAQRLSVSTNATEGYQIFLAQSQGLLSPAPSEILPVSSTNAAPASWASACPSSAVGCYGYHPGDDVLAAGSLRFTPNDTYAQLETTPREIAYSQYPVTAEANDVVFRIQITNQQEPGSYQSAIGYIAVPTF</sequence>
<accession>A0A1F5BUY6</accession>
<comment type="caution">
    <text evidence="2">The sequence shown here is derived from an EMBL/GenBank/DDBJ whole genome shotgun (WGS) entry which is preliminary data.</text>
</comment>
<evidence type="ECO:0000256" key="1">
    <source>
        <dbReference type="SAM" id="Phobius"/>
    </source>
</evidence>
<dbReference type="EMBL" id="MEYS01000001">
    <property type="protein sequence ID" value="OGD34381.1"/>
    <property type="molecule type" value="Genomic_DNA"/>
</dbReference>
<feature type="transmembrane region" description="Helical" evidence="1">
    <location>
        <begin position="7"/>
        <end position="28"/>
    </location>
</feature>
<reference evidence="2 3" key="1">
    <citation type="journal article" date="2016" name="Nat. Commun.">
        <title>Thousands of microbial genomes shed light on interconnected biogeochemical processes in an aquifer system.</title>
        <authorList>
            <person name="Anantharaman K."/>
            <person name="Brown C.T."/>
            <person name="Hug L.A."/>
            <person name="Sharon I."/>
            <person name="Castelle C.J."/>
            <person name="Probst A.J."/>
            <person name="Thomas B.C."/>
            <person name="Singh A."/>
            <person name="Wilkins M.J."/>
            <person name="Karaoz U."/>
            <person name="Brodie E.L."/>
            <person name="Williams K.H."/>
            <person name="Hubbard S.S."/>
            <person name="Banfield J.F."/>
        </authorList>
    </citation>
    <scope>NUCLEOTIDE SEQUENCE [LARGE SCALE GENOMIC DNA]</scope>
</reference>
<dbReference type="Proteomes" id="UP000176650">
    <property type="component" value="Unassembled WGS sequence"/>
</dbReference>
<organism evidence="2 3">
    <name type="scientific">Candidatus Azambacteria bacterium RIFCSPLOWO2_01_FULL_46_25</name>
    <dbReference type="NCBI Taxonomy" id="1797298"/>
    <lineage>
        <taxon>Bacteria</taxon>
        <taxon>Candidatus Azamiibacteriota</taxon>
    </lineage>
</organism>
<proteinExistence type="predicted"/>
<keyword evidence="1" id="KW-1133">Transmembrane helix</keyword>
<gene>
    <name evidence="2" type="ORF">A2988_02535</name>
</gene>
<keyword evidence="1" id="KW-0472">Membrane</keyword>
<evidence type="ECO:0000313" key="2">
    <source>
        <dbReference type="EMBL" id="OGD34381.1"/>
    </source>
</evidence>
<protein>
    <submittedName>
        <fullName evidence="2">Uncharacterized protein</fullName>
    </submittedName>
</protein>
<keyword evidence="1" id="KW-0812">Transmembrane</keyword>
<name>A0A1F5BUY6_9BACT</name>
<dbReference type="AlphaFoldDB" id="A0A1F5BUY6"/>
<evidence type="ECO:0000313" key="3">
    <source>
        <dbReference type="Proteomes" id="UP000176650"/>
    </source>
</evidence>
<dbReference type="STRING" id="1797298.A2988_02535"/>